<dbReference type="Proteomes" id="UP000507245">
    <property type="component" value="Unassembled WGS sequence"/>
</dbReference>
<evidence type="ECO:0000313" key="1">
    <source>
        <dbReference type="EMBL" id="CAB4308067.1"/>
    </source>
</evidence>
<protein>
    <submittedName>
        <fullName evidence="1">Uncharacterized protein</fullName>
    </submittedName>
</protein>
<proteinExistence type="predicted"/>
<dbReference type="AlphaFoldDB" id="A0A6J5X6I3"/>
<reference evidence="2" key="1">
    <citation type="journal article" date="2020" name="Genome Biol.">
        <title>Gamete binning: chromosome-level and haplotype-resolved genome assembly enabled by high-throughput single-cell sequencing of gamete genomes.</title>
        <authorList>
            <person name="Campoy J.A."/>
            <person name="Sun H."/>
            <person name="Goel M."/>
            <person name="Jiao W.-B."/>
            <person name="Folz-Donahue K."/>
            <person name="Wang N."/>
            <person name="Rubio M."/>
            <person name="Liu C."/>
            <person name="Kukat C."/>
            <person name="Ruiz D."/>
            <person name="Huettel B."/>
            <person name="Schneeberger K."/>
        </authorList>
    </citation>
    <scope>NUCLEOTIDE SEQUENCE [LARGE SCALE GENOMIC DNA]</scope>
    <source>
        <strain evidence="2">cv. Rojo Pasion</strain>
    </source>
</reference>
<organism evidence="1 2">
    <name type="scientific">Prunus armeniaca</name>
    <name type="common">Apricot</name>
    <name type="synonym">Armeniaca vulgaris</name>
    <dbReference type="NCBI Taxonomy" id="36596"/>
    <lineage>
        <taxon>Eukaryota</taxon>
        <taxon>Viridiplantae</taxon>
        <taxon>Streptophyta</taxon>
        <taxon>Embryophyta</taxon>
        <taxon>Tracheophyta</taxon>
        <taxon>Spermatophyta</taxon>
        <taxon>Magnoliopsida</taxon>
        <taxon>eudicotyledons</taxon>
        <taxon>Gunneridae</taxon>
        <taxon>Pentapetalae</taxon>
        <taxon>rosids</taxon>
        <taxon>fabids</taxon>
        <taxon>Rosales</taxon>
        <taxon>Rosaceae</taxon>
        <taxon>Amygdaloideae</taxon>
        <taxon>Amygdaleae</taxon>
        <taxon>Prunus</taxon>
    </lineage>
</organism>
<name>A0A6J5X6I3_PRUAR</name>
<accession>A0A6J5X6I3</accession>
<keyword evidence="2" id="KW-1185">Reference proteome</keyword>
<dbReference type="EMBL" id="CAEKKB010000004">
    <property type="protein sequence ID" value="CAB4308067.1"/>
    <property type="molecule type" value="Genomic_DNA"/>
</dbReference>
<evidence type="ECO:0000313" key="2">
    <source>
        <dbReference type="Proteomes" id="UP000507245"/>
    </source>
</evidence>
<sequence>MEDWLLILLQDLGKGYSDSTMIFLNTDLGICAFSCRYSLLSHLWQVKCGDRLLNKDIRLLVGELEILCSNKGQVQILGLQGHRFYKQRNYRILEKNSSMSKAITMLV</sequence>
<gene>
    <name evidence="1" type="ORF">ORAREDHAP_LOCUS27173</name>
</gene>